<protein>
    <submittedName>
        <fullName evidence="1">Metal-sensing transcriptional repressor</fullName>
    </submittedName>
</protein>
<evidence type="ECO:0000313" key="2">
    <source>
        <dbReference type="Proteomes" id="UP000824087"/>
    </source>
</evidence>
<evidence type="ECO:0000313" key="1">
    <source>
        <dbReference type="EMBL" id="HIU22421.1"/>
    </source>
</evidence>
<comment type="caution">
    <text evidence="1">The sequence shown here is derived from an EMBL/GenBank/DDBJ whole genome shotgun (WGS) entry which is preliminary data.</text>
</comment>
<dbReference type="GO" id="GO:0045892">
    <property type="term" value="P:negative regulation of DNA-templated transcription"/>
    <property type="evidence" value="ECO:0007669"/>
    <property type="project" value="UniProtKB-ARBA"/>
</dbReference>
<dbReference type="Gene3D" id="1.20.58.1000">
    <property type="entry name" value="Metal-sensitive repressor, helix protomer"/>
    <property type="match status" value="1"/>
</dbReference>
<reference evidence="1" key="2">
    <citation type="journal article" date="2021" name="PeerJ">
        <title>Extensive microbial diversity within the chicken gut microbiome revealed by metagenomics and culture.</title>
        <authorList>
            <person name="Gilroy R."/>
            <person name="Ravi A."/>
            <person name="Getino M."/>
            <person name="Pursley I."/>
            <person name="Horton D.L."/>
            <person name="Alikhan N.F."/>
            <person name="Baker D."/>
            <person name="Gharbi K."/>
            <person name="Hall N."/>
            <person name="Watson M."/>
            <person name="Adriaenssens E.M."/>
            <person name="Foster-Nyarko E."/>
            <person name="Jarju S."/>
            <person name="Secka A."/>
            <person name="Antonio M."/>
            <person name="Oren A."/>
            <person name="Chaudhuri R.R."/>
            <person name="La Ragione R."/>
            <person name="Hildebrand F."/>
            <person name="Pallen M.J."/>
        </authorList>
    </citation>
    <scope>NUCLEOTIDE SEQUENCE</scope>
    <source>
        <strain evidence="1">CHK197-8231</strain>
    </source>
</reference>
<reference evidence="1" key="1">
    <citation type="submission" date="2020-10" db="EMBL/GenBank/DDBJ databases">
        <authorList>
            <person name="Gilroy R."/>
        </authorList>
    </citation>
    <scope>NUCLEOTIDE SEQUENCE</scope>
    <source>
        <strain evidence="1">CHK197-8231</strain>
    </source>
</reference>
<dbReference type="PANTHER" id="PTHR33677">
    <property type="entry name" value="TRANSCRIPTIONAL REPRESSOR FRMR-RELATED"/>
    <property type="match status" value="1"/>
</dbReference>
<dbReference type="EMBL" id="DVML01000012">
    <property type="protein sequence ID" value="HIU22421.1"/>
    <property type="molecule type" value="Genomic_DNA"/>
</dbReference>
<gene>
    <name evidence="1" type="ORF">IAD49_02435</name>
</gene>
<dbReference type="PANTHER" id="PTHR33677:SF3">
    <property type="entry name" value="COPPER-SENSING TRANSCRIPTIONAL REPRESSOR RICR"/>
    <property type="match status" value="1"/>
</dbReference>
<dbReference type="AlphaFoldDB" id="A0A9D1HTV2"/>
<dbReference type="Pfam" id="PF02583">
    <property type="entry name" value="Trns_repr_metal"/>
    <property type="match status" value="1"/>
</dbReference>
<name>A0A9D1HTV2_9BACT</name>
<dbReference type="InterPro" id="IPR003735">
    <property type="entry name" value="Metal_Tscrpt_repr"/>
</dbReference>
<dbReference type="GO" id="GO:0046872">
    <property type="term" value="F:metal ion binding"/>
    <property type="evidence" value="ECO:0007669"/>
    <property type="project" value="InterPro"/>
</dbReference>
<proteinExistence type="predicted"/>
<dbReference type="Proteomes" id="UP000824087">
    <property type="component" value="Unassembled WGS sequence"/>
</dbReference>
<dbReference type="InterPro" id="IPR038390">
    <property type="entry name" value="Metal_Tscrpt_repr_sf"/>
</dbReference>
<sequence>MKKLTIRSDQEKKKILNRLNRIEGQVRGVKRMITEDQYCNDILIQLAAIDKSVQSLSIEMLESHLYRCISNDMKDGNIETIDEVIQLFRRFQK</sequence>
<dbReference type="GO" id="GO:0003677">
    <property type="term" value="F:DNA binding"/>
    <property type="evidence" value="ECO:0007669"/>
    <property type="project" value="InterPro"/>
</dbReference>
<accession>A0A9D1HTV2</accession>
<organism evidence="1 2">
    <name type="scientific">Candidatus Fimihabitans intestinipullorum</name>
    <dbReference type="NCBI Taxonomy" id="2840820"/>
    <lineage>
        <taxon>Bacteria</taxon>
        <taxon>Bacillati</taxon>
        <taxon>Mycoplasmatota</taxon>
        <taxon>Mycoplasmatota incertae sedis</taxon>
        <taxon>Candidatus Fimihabitans</taxon>
    </lineage>
</organism>